<dbReference type="GO" id="GO:0003676">
    <property type="term" value="F:nucleic acid binding"/>
    <property type="evidence" value="ECO:0007669"/>
    <property type="project" value="InterPro"/>
</dbReference>
<evidence type="ECO:0000259" key="5">
    <source>
        <dbReference type="Pfam" id="PF01974"/>
    </source>
</evidence>
<dbReference type="OrthoDB" id="10249562at2759"/>
<dbReference type="InterPro" id="IPR006677">
    <property type="entry name" value="tRNA_intron_Endonuc_cat-like"/>
</dbReference>
<name>A0A9W8L657_9FUNG</name>
<feature type="region of interest" description="Disordered" evidence="4">
    <location>
        <begin position="152"/>
        <end position="184"/>
    </location>
</feature>
<feature type="compositionally biased region" description="Basic and acidic residues" evidence="4">
    <location>
        <begin position="157"/>
        <end position="182"/>
    </location>
</feature>
<dbReference type="InterPro" id="IPR036167">
    <property type="entry name" value="tRNA_intron_Endo_cat-like_sf"/>
</dbReference>
<comment type="similarity">
    <text evidence="1">Belongs to the tRNA-intron endonuclease family.</text>
</comment>
<proteinExistence type="inferred from homology"/>
<dbReference type="GO" id="GO:0000213">
    <property type="term" value="F:tRNA-intron lyase activity"/>
    <property type="evidence" value="ECO:0007669"/>
    <property type="project" value="UniProtKB-EC"/>
</dbReference>
<feature type="domain" description="tRNA intron endonuclease catalytic" evidence="5">
    <location>
        <begin position="251"/>
        <end position="339"/>
    </location>
</feature>
<feature type="compositionally biased region" description="Basic residues" evidence="4">
    <location>
        <begin position="12"/>
        <end position="21"/>
    </location>
</feature>
<dbReference type="Pfam" id="PF01974">
    <property type="entry name" value="tRNA_int_endo"/>
    <property type="match status" value="1"/>
</dbReference>
<keyword evidence="7" id="KW-1185">Reference proteome</keyword>
<dbReference type="Gene3D" id="3.40.1350.10">
    <property type="match status" value="1"/>
</dbReference>
<dbReference type="GO" id="GO:0000214">
    <property type="term" value="C:tRNA-intron endonuclease complex"/>
    <property type="evidence" value="ECO:0007669"/>
    <property type="project" value="TreeGrafter"/>
</dbReference>
<dbReference type="InterPro" id="IPR006676">
    <property type="entry name" value="tRNA_splic"/>
</dbReference>
<feature type="region of interest" description="Disordered" evidence="4">
    <location>
        <begin position="1"/>
        <end position="23"/>
    </location>
</feature>
<dbReference type="PANTHER" id="PTHR21227:SF0">
    <property type="entry name" value="TRNA-SPLICING ENDONUCLEASE SUBUNIT SEN2"/>
    <property type="match status" value="1"/>
</dbReference>
<organism evidence="6 7">
    <name type="scientific">Coemansia spiralis</name>
    <dbReference type="NCBI Taxonomy" id="417178"/>
    <lineage>
        <taxon>Eukaryota</taxon>
        <taxon>Fungi</taxon>
        <taxon>Fungi incertae sedis</taxon>
        <taxon>Zoopagomycota</taxon>
        <taxon>Kickxellomycotina</taxon>
        <taxon>Kickxellomycetes</taxon>
        <taxon>Kickxellales</taxon>
        <taxon>Kickxellaceae</taxon>
        <taxon>Coemansia</taxon>
    </lineage>
</organism>
<comment type="catalytic activity">
    <reaction evidence="3">
        <text>pretRNA = a 3'-half-tRNA molecule with a 5'-OH end + a 5'-half-tRNA molecule with a 2',3'-cyclic phosphate end + an intron with a 2',3'-cyclic phosphate and a 5'-hydroxyl terminus.</text>
        <dbReference type="EC" id="4.6.1.16"/>
    </reaction>
</comment>
<dbReference type="NCBIfam" id="TIGR00324">
    <property type="entry name" value="endA"/>
    <property type="match status" value="1"/>
</dbReference>
<evidence type="ECO:0000256" key="3">
    <source>
        <dbReference type="ARBA" id="ARBA00034031"/>
    </source>
</evidence>
<evidence type="ECO:0000256" key="2">
    <source>
        <dbReference type="ARBA" id="ARBA00012573"/>
    </source>
</evidence>
<keyword evidence="6" id="KW-0255">Endonuclease</keyword>
<accession>A0A9W8L657</accession>
<dbReference type="AlphaFoldDB" id="A0A9W8L657"/>
<dbReference type="CDD" id="cd22363">
    <property type="entry name" value="tRNA-intron_lyase_C"/>
    <property type="match status" value="1"/>
</dbReference>
<dbReference type="GO" id="GO:0005737">
    <property type="term" value="C:cytoplasm"/>
    <property type="evidence" value="ECO:0007669"/>
    <property type="project" value="TreeGrafter"/>
</dbReference>
<keyword evidence="6" id="KW-0456">Lyase</keyword>
<dbReference type="GO" id="GO:0000379">
    <property type="term" value="P:tRNA-type intron splice site recognition and cleavage"/>
    <property type="evidence" value="ECO:0007669"/>
    <property type="project" value="TreeGrafter"/>
</dbReference>
<keyword evidence="6" id="KW-0540">Nuclease</keyword>
<dbReference type="InterPro" id="IPR011856">
    <property type="entry name" value="tRNA_endonuc-like_dom_sf"/>
</dbReference>
<sequence>MDGVEPSGSKPQTKRPNNRSKRLYEPLPMIRQPAMLPRIGQLLDRLGRLLQRISPQSSYLTHLIRSLLSVAQPFRQLYYALTPSNLFWPTLVPAKIQATMHLIRHDQATVDCFIWVPTEWAILWQKGAFGKGILSRSEPTWLPRFTRGQSTRGNGKFLEDITRQRRGERQAARETEPKDKESTQGLTFVPIHSLPLTMEEAEVMEPMQLSFHETLFLSQLKCLQVRDSEGTEYSYETLWRLLCEIDRSPDFALKHAAYCYYRSRGWVVRSGLKFGSDFMLYSKSPAHSHAQYSVVVRHCSQELEEEEQPRALPDSWQFLLSLSRVTSQVRKTLVICYVDPPTGTGTESAQDLASPDLAQYKVREFVVQRFNPNRM</sequence>
<comment type="caution">
    <text evidence="6">The sequence shown here is derived from an EMBL/GenBank/DDBJ whole genome shotgun (WGS) entry which is preliminary data.</text>
</comment>
<dbReference type="PANTHER" id="PTHR21227">
    <property type="entry name" value="TRNA-SPLICING ENDONUCLEASE SUBUNIT SEN2"/>
    <property type="match status" value="1"/>
</dbReference>
<dbReference type="Proteomes" id="UP001151516">
    <property type="component" value="Unassembled WGS sequence"/>
</dbReference>
<gene>
    <name evidence="6" type="primary">SEN2</name>
    <name evidence="6" type="ORF">IWW39_001426</name>
</gene>
<evidence type="ECO:0000313" key="7">
    <source>
        <dbReference type="Proteomes" id="UP001151516"/>
    </source>
</evidence>
<evidence type="ECO:0000256" key="4">
    <source>
        <dbReference type="SAM" id="MobiDB-lite"/>
    </source>
</evidence>
<dbReference type="EMBL" id="JANBTX010000024">
    <property type="protein sequence ID" value="KAJ2689514.1"/>
    <property type="molecule type" value="Genomic_DNA"/>
</dbReference>
<dbReference type="SUPFAM" id="SSF53032">
    <property type="entry name" value="tRNA-intron endonuclease catalytic domain-like"/>
    <property type="match status" value="1"/>
</dbReference>
<evidence type="ECO:0000256" key="1">
    <source>
        <dbReference type="ARBA" id="ARBA00008078"/>
    </source>
</evidence>
<reference evidence="6" key="1">
    <citation type="submission" date="2022-07" db="EMBL/GenBank/DDBJ databases">
        <title>Phylogenomic reconstructions and comparative analyses of Kickxellomycotina fungi.</title>
        <authorList>
            <person name="Reynolds N.K."/>
            <person name="Stajich J.E."/>
            <person name="Barry K."/>
            <person name="Grigoriev I.V."/>
            <person name="Crous P."/>
            <person name="Smith M.E."/>
        </authorList>
    </citation>
    <scope>NUCLEOTIDE SEQUENCE</scope>
    <source>
        <strain evidence="6">CBS 109367</strain>
    </source>
</reference>
<evidence type="ECO:0000313" key="6">
    <source>
        <dbReference type="EMBL" id="KAJ2689514.1"/>
    </source>
</evidence>
<dbReference type="EC" id="4.6.1.16" evidence="2"/>
<protein>
    <recommendedName>
        <fullName evidence="2">tRNA-intron lyase</fullName>
        <ecNumber evidence="2">4.6.1.16</ecNumber>
    </recommendedName>
</protein>
<keyword evidence="6" id="KW-0378">Hydrolase</keyword>